<dbReference type="GeneID" id="26136522"/>
<organism evidence="1 2">
    <name type="scientific">Thermococcus barophilus</name>
    <dbReference type="NCBI Taxonomy" id="55802"/>
    <lineage>
        <taxon>Archaea</taxon>
        <taxon>Methanobacteriati</taxon>
        <taxon>Methanobacteriota</taxon>
        <taxon>Thermococci</taxon>
        <taxon>Thermococcales</taxon>
        <taxon>Thermococcaceae</taxon>
        <taxon>Thermococcus</taxon>
    </lineage>
</organism>
<gene>
    <name evidence="1" type="ORF">TBCH5v1_1271</name>
</gene>
<accession>A0A0S1XBM7</accession>
<protein>
    <submittedName>
        <fullName evidence="1">Uncharacterized protein</fullName>
    </submittedName>
</protein>
<proteinExistence type="predicted"/>
<dbReference type="EMBL" id="CP013050">
    <property type="protein sequence ID" value="ALM75194.1"/>
    <property type="molecule type" value="Genomic_DNA"/>
</dbReference>
<dbReference type="Proteomes" id="UP000066042">
    <property type="component" value="Chromosome"/>
</dbReference>
<reference evidence="1 2" key="1">
    <citation type="journal article" date="2016" name="Genome Announc.">
        <title>Complete genome sequence of the hyperthermophilic and piezophilic archaeon Thermococcus barophilus Ch5, capable of growth at the expense of hydrogenogenesis from carbon monoxide and formate.</title>
        <authorList>
            <person name="Oger P."/>
            <person name="Sokolova T.G."/>
            <person name="Kozhevnikova D.A."/>
            <person name="Taranov E.A."/>
            <person name="Vannier P."/>
            <person name="Lee H.S."/>
            <person name="Kwon K.K."/>
            <person name="Kang S.G."/>
            <person name="Lee J.H."/>
            <person name="Bonch-Osmolovskaya E.A."/>
            <person name="Lebedinsky A.V."/>
        </authorList>
    </citation>
    <scope>NUCLEOTIDE SEQUENCE [LARGE SCALE GENOMIC DNA]</scope>
    <source>
        <strain evidence="2">Ch5</strain>
    </source>
</reference>
<dbReference type="RefSeq" id="WP_056933890.1">
    <property type="nucleotide sequence ID" value="NZ_CP013050.1"/>
</dbReference>
<evidence type="ECO:0000313" key="1">
    <source>
        <dbReference type="EMBL" id="ALM75194.1"/>
    </source>
</evidence>
<dbReference type="AlphaFoldDB" id="A0A0S1XBM7"/>
<evidence type="ECO:0000313" key="2">
    <source>
        <dbReference type="Proteomes" id="UP000066042"/>
    </source>
</evidence>
<dbReference type="PATRIC" id="fig|55802.8.peg.1250"/>
<name>A0A0S1XBM7_THEBA</name>
<sequence length="139" mass="15879">MPVLGINITKIQIEKKGGVIGRVEVNLSPQIKEVRLGELRMPTGKVNGIEILFEYRINYRPEIASAVVEGMVFYLPPQKEQIDGILDLWEKEKKVRPEVFAEVVNFITNEISPFLMIAAKDMKIPYHIPLPRVALKPRE</sequence>